<dbReference type="AlphaFoldDB" id="A0A7D7LAT2"/>
<accession>A0A7D7LAT2</accession>
<dbReference type="RefSeq" id="WP_181930458.1">
    <property type="nucleotide sequence ID" value="NZ_CP054698.1"/>
</dbReference>
<organism evidence="1 2">
    <name type="scientific">Nostoc edaphicum CCNP1411</name>
    <dbReference type="NCBI Taxonomy" id="1472755"/>
    <lineage>
        <taxon>Bacteria</taxon>
        <taxon>Bacillati</taxon>
        <taxon>Cyanobacteriota</taxon>
        <taxon>Cyanophyceae</taxon>
        <taxon>Nostocales</taxon>
        <taxon>Nostocaceae</taxon>
        <taxon>Nostoc</taxon>
    </lineage>
</organism>
<dbReference type="Proteomes" id="UP000514713">
    <property type="component" value="Chromosome"/>
</dbReference>
<gene>
    <name evidence="1" type="ORF">HUN01_05695</name>
</gene>
<name>A0A7D7LAT2_9NOSO</name>
<evidence type="ECO:0000313" key="1">
    <source>
        <dbReference type="EMBL" id="QMS87094.1"/>
    </source>
</evidence>
<protein>
    <submittedName>
        <fullName evidence="1">Uncharacterized protein</fullName>
    </submittedName>
</protein>
<proteinExistence type="predicted"/>
<dbReference type="EMBL" id="CP054698">
    <property type="protein sequence ID" value="QMS87094.1"/>
    <property type="molecule type" value="Genomic_DNA"/>
</dbReference>
<dbReference type="KEGG" id="ned:HUN01_05695"/>
<keyword evidence="2" id="KW-1185">Reference proteome</keyword>
<evidence type="ECO:0000313" key="2">
    <source>
        <dbReference type="Proteomes" id="UP000514713"/>
    </source>
</evidence>
<reference evidence="2" key="1">
    <citation type="submission" date="2020-06" db="EMBL/GenBank/DDBJ databases">
        <title>Nostoc edaphicum CCNP1411 genome.</title>
        <authorList>
            <person name="Fidor A."/>
            <person name="Grabski M."/>
            <person name="Gawor J."/>
            <person name="Gromadka R."/>
            <person name="Wegrzyn G."/>
            <person name="Mazur-Marzec H."/>
        </authorList>
    </citation>
    <scope>NUCLEOTIDE SEQUENCE [LARGE SCALE GENOMIC DNA]</scope>
    <source>
        <strain evidence="2">CCNP1411</strain>
    </source>
</reference>
<sequence>MNRRLYNNQFVVETAIYRVFVFLPQGFKDKSIAEVTPAMSYMEIVV</sequence>